<proteinExistence type="inferred from homology"/>
<sequence>MRYTQSASRACCLPRRGFTASSITQTAEAQTKEGDATPQPAVEKKTPASSVVQGTILKGLNIYRDGSDPVAQRDEDYPDWLWKLLDKVPKEKKSEHERQRMDRSDSIKKSNFMRGRK</sequence>
<dbReference type="OrthoDB" id="10252718at2759"/>
<dbReference type="Pfam" id="PF08561">
    <property type="entry name" value="Ribosomal_L37"/>
    <property type="match status" value="1"/>
</dbReference>
<name>A0A9W8I3W8_9FUNG</name>
<gene>
    <name evidence="9" type="ORF">H4R20_001167</name>
</gene>
<evidence type="ECO:0000256" key="3">
    <source>
        <dbReference type="ARBA" id="ARBA00022980"/>
    </source>
</evidence>
<dbReference type="PANTHER" id="PTHR28595">
    <property type="entry name" value="39S RIBOSOMAL PROTEIN L54, MITOCHONDRIAL"/>
    <property type="match status" value="1"/>
</dbReference>
<evidence type="ECO:0000256" key="2">
    <source>
        <dbReference type="ARBA" id="ARBA00022946"/>
    </source>
</evidence>
<evidence type="ECO:0000313" key="9">
    <source>
        <dbReference type="EMBL" id="KAJ2807734.1"/>
    </source>
</evidence>
<keyword evidence="10" id="KW-1185">Reference proteome</keyword>
<keyword evidence="3" id="KW-0689">Ribosomal protein</keyword>
<evidence type="ECO:0000256" key="4">
    <source>
        <dbReference type="ARBA" id="ARBA00023128"/>
    </source>
</evidence>
<dbReference type="PANTHER" id="PTHR28595:SF1">
    <property type="entry name" value="LARGE RIBOSOMAL SUBUNIT PROTEIN ML54"/>
    <property type="match status" value="1"/>
</dbReference>
<dbReference type="Proteomes" id="UP001140094">
    <property type="component" value="Unassembled WGS sequence"/>
</dbReference>
<organism evidence="9 10">
    <name type="scientific">Coemansia guatemalensis</name>
    <dbReference type="NCBI Taxonomy" id="2761395"/>
    <lineage>
        <taxon>Eukaryota</taxon>
        <taxon>Fungi</taxon>
        <taxon>Fungi incertae sedis</taxon>
        <taxon>Zoopagomycota</taxon>
        <taxon>Kickxellomycotina</taxon>
        <taxon>Kickxellomycetes</taxon>
        <taxon>Kickxellales</taxon>
        <taxon>Kickxellaceae</taxon>
        <taxon>Coemansia</taxon>
    </lineage>
</organism>
<dbReference type="AlphaFoldDB" id="A0A9W8I3W8"/>
<feature type="compositionally biased region" description="Basic and acidic residues" evidence="8">
    <location>
        <begin position="88"/>
        <end position="108"/>
    </location>
</feature>
<dbReference type="InterPro" id="IPR013870">
    <property type="entry name" value="Ribosomal_mL54"/>
</dbReference>
<keyword evidence="5" id="KW-0687">Ribonucleoprotein</keyword>
<comment type="caution">
    <text evidence="9">The sequence shown here is derived from an EMBL/GenBank/DDBJ whole genome shotgun (WGS) entry which is preliminary data.</text>
</comment>
<keyword evidence="2" id="KW-0809">Transit peptide</keyword>
<evidence type="ECO:0000256" key="8">
    <source>
        <dbReference type="SAM" id="MobiDB-lite"/>
    </source>
</evidence>
<reference evidence="9" key="1">
    <citation type="submission" date="2022-07" db="EMBL/GenBank/DDBJ databases">
        <title>Phylogenomic reconstructions and comparative analyses of Kickxellomycotina fungi.</title>
        <authorList>
            <person name="Reynolds N.K."/>
            <person name="Stajich J.E."/>
            <person name="Barry K."/>
            <person name="Grigoriev I.V."/>
            <person name="Crous P."/>
            <person name="Smith M.E."/>
        </authorList>
    </citation>
    <scope>NUCLEOTIDE SEQUENCE</scope>
    <source>
        <strain evidence="9">NRRL 1565</strain>
    </source>
</reference>
<evidence type="ECO:0000256" key="1">
    <source>
        <dbReference type="ARBA" id="ARBA00004173"/>
    </source>
</evidence>
<evidence type="ECO:0000256" key="7">
    <source>
        <dbReference type="ARBA" id="ARBA00035179"/>
    </source>
</evidence>
<evidence type="ECO:0000256" key="5">
    <source>
        <dbReference type="ARBA" id="ARBA00023274"/>
    </source>
</evidence>
<keyword evidence="4" id="KW-0496">Mitochondrion</keyword>
<accession>A0A9W8I3W8</accession>
<evidence type="ECO:0000313" key="10">
    <source>
        <dbReference type="Proteomes" id="UP001140094"/>
    </source>
</evidence>
<dbReference type="GO" id="GO:0003735">
    <property type="term" value="F:structural constituent of ribosome"/>
    <property type="evidence" value="ECO:0007669"/>
    <property type="project" value="TreeGrafter"/>
</dbReference>
<evidence type="ECO:0000256" key="6">
    <source>
        <dbReference type="ARBA" id="ARBA00033752"/>
    </source>
</evidence>
<dbReference type="EMBL" id="JANBUO010000089">
    <property type="protein sequence ID" value="KAJ2807734.1"/>
    <property type="molecule type" value="Genomic_DNA"/>
</dbReference>
<feature type="region of interest" description="Disordered" evidence="8">
    <location>
        <begin position="21"/>
        <end position="50"/>
    </location>
</feature>
<dbReference type="GO" id="GO:0005762">
    <property type="term" value="C:mitochondrial large ribosomal subunit"/>
    <property type="evidence" value="ECO:0007669"/>
    <property type="project" value="TreeGrafter"/>
</dbReference>
<comment type="similarity">
    <text evidence="6">Belongs to the mitochondrion-specific ribosomal protein mL54 family.</text>
</comment>
<comment type="subcellular location">
    <subcellularLocation>
        <location evidence="1">Mitochondrion</location>
    </subcellularLocation>
</comment>
<feature type="region of interest" description="Disordered" evidence="8">
    <location>
        <begin position="88"/>
        <end position="117"/>
    </location>
</feature>
<protein>
    <recommendedName>
        <fullName evidence="7">Large ribosomal subunit protein mL54</fullName>
    </recommendedName>
</protein>